<dbReference type="SUPFAM" id="SSF88659">
    <property type="entry name" value="Sigma3 and sigma4 domains of RNA polymerase sigma factors"/>
    <property type="match status" value="1"/>
</dbReference>
<protein>
    <submittedName>
        <fullName evidence="5">Uncharacterized protein</fullName>
    </submittedName>
</protein>
<evidence type="ECO:0000256" key="3">
    <source>
        <dbReference type="ARBA" id="ARBA00023125"/>
    </source>
</evidence>
<dbReference type="SUPFAM" id="SSF88946">
    <property type="entry name" value="Sigma2 domain of RNA polymerase sigma factors"/>
    <property type="match status" value="1"/>
</dbReference>
<evidence type="ECO:0000256" key="2">
    <source>
        <dbReference type="ARBA" id="ARBA00023082"/>
    </source>
</evidence>
<name>A0A7S9XH90_9VIRU</name>
<keyword evidence="4" id="KW-0804">Transcription</keyword>
<evidence type="ECO:0000256" key="1">
    <source>
        <dbReference type="ARBA" id="ARBA00023015"/>
    </source>
</evidence>
<keyword evidence="3" id="KW-0238">DNA-binding</keyword>
<dbReference type="Gene3D" id="1.10.1740.10">
    <property type="match status" value="1"/>
</dbReference>
<dbReference type="PRINTS" id="PR00046">
    <property type="entry name" value="SIGMA70FCT"/>
</dbReference>
<evidence type="ECO:0000256" key="4">
    <source>
        <dbReference type="ARBA" id="ARBA00023163"/>
    </source>
</evidence>
<evidence type="ECO:0000313" key="5">
    <source>
        <dbReference type="EMBL" id="QPI16345.1"/>
    </source>
</evidence>
<dbReference type="PANTHER" id="PTHR30603:SF47">
    <property type="entry name" value="RNA POLYMERASE SIGMA FACTOR SIGD, CHLOROPLASTIC"/>
    <property type="match status" value="1"/>
</dbReference>
<reference evidence="5" key="1">
    <citation type="submission" date="2020-08" db="EMBL/GenBank/DDBJ databases">
        <title>Bridging the membrane lipid divide: bacteria of the FCB group superphylum have the potential to synthesize archaeal ether lipids.</title>
        <authorList>
            <person name="Villanueva L."/>
            <person name="von Meijenfeldt F.A.B."/>
            <person name="Westbye A.B."/>
            <person name="Yadav S."/>
            <person name="Hopmans E.C."/>
            <person name="Dutilh B.E."/>
            <person name="Sinninghe Damste J.S."/>
        </authorList>
    </citation>
    <scope>NUCLEOTIDE SEQUENCE</scope>
    <source>
        <strain evidence="5">NIOZ-UU157</strain>
    </source>
</reference>
<dbReference type="GO" id="GO:0016987">
    <property type="term" value="F:sigma factor activity"/>
    <property type="evidence" value="ECO:0007669"/>
    <property type="project" value="UniProtKB-KW"/>
</dbReference>
<accession>A0A7S9XH90</accession>
<dbReference type="GO" id="GO:0006352">
    <property type="term" value="P:DNA-templated transcription initiation"/>
    <property type="evidence" value="ECO:0007669"/>
    <property type="project" value="InterPro"/>
</dbReference>
<proteinExistence type="predicted"/>
<dbReference type="NCBIfam" id="TIGR02937">
    <property type="entry name" value="sigma70-ECF"/>
    <property type="match status" value="1"/>
</dbReference>
<keyword evidence="2" id="KW-0731">Sigma factor</keyword>
<dbReference type="GO" id="GO:0003677">
    <property type="term" value="F:DNA binding"/>
    <property type="evidence" value="ECO:0007669"/>
    <property type="project" value="UniProtKB-KW"/>
</dbReference>
<gene>
    <name evidence="5" type="ORF">NIOZUU157_00235</name>
</gene>
<sequence>MKHYNIQNYIRYKEDLKSTLNRLPDKLWDEYSRDELIIKFMPLVENLARKFATSQQASGVMAITDMIQEGHLNLIKAVDRIDWDRILNSEDQEKTLKSFLAKRIKGGIRREIDKNRGQMRLPEHVTNEIRKNFGKDKKAVAMFFNSIFLSIDAGNRDDDDLFLQIEDTSEPYNQVFLNMYLTSLLKQHLNPKEFHVLRLSYGLDCEKQSAKEIAKFLDIEGTGAYVRISQLKKQAVDKLIENVDHSQVLDYL</sequence>
<dbReference type="InterPro" id="IPR013325">
    <property type="entry name" value="RNA_pol_sigma_r2"/>
</dbReference>
<dbReference type="InterPro" id="IPR014284">
    <property type="entry name" value="RNA_pol_sigma-70_dom"/>
</dbReference>
<dbReference type="PANTHER" id="PTHR30603">
    <property type="entry name" value="RNA POLYMERASE SIGMA FACTOR RPO"/>
    <property type="match status" value="1"/>
</dbReference>
<dbReference type="EMBL" id="MW030557">
    <property type="protein sequence ID" value="QPI16345.1"/>
    <property type="molecule type" value="Genomic_DNA"/>
</dbReference>
<dbReference type="InterPro" id="IPR050239">
    <property type="entry name" value="Sigma-70_RNA_pol_init_factors"/>
</dbReference>
<dbReference type="InterPro" id="IPR000943">
    <property type="entry name" value="RNA_pol_sigma70"/>
</dbReference>
<keyword evidence="1" id="KW-0805">Transcription regulation</keyword>
<dbReference type="InterPro" id="IPR036388">
    <property type="entry name" value="WH-like_DNA-bd_sf"/>
</dbReference>
<dbReference type="Gene3D" id="1.10.10.10">
    <property type="entry name" value="Winged helix-like DNA-binding domain superfamily/Winged helix DNA-binding domain"/>
    <property type="match status" value="1"/>
</dbReference>
<dbReference type="InterPro" id="IPR013324">
    <property type="entry name" value="RNA_pol_sigma_r3/r4-like"/>
</dbReference>
<organism evidence="5">
    <name type="scientific">Virus NIOZ-UU157</name>
    <dbReference type="NCBI Taxonomy" id="2763269"/>
    <lineage>
        <taxon>Viruses</taxon>
    </lineage>
</organism>